<dbReference type="InterPro" id="IPR029021">
    <property type="entry name" value="Prot-tyrosine_phosphatase-like"/>
</dbReference>
<evidence type="ECO:0000313" key="2">
    <source>
        <dbReference type="EMBL" id="KIH58784.1"/>
    </source>
</evidence>
<dbReference type="AlphaFoldDB" id="A0A0C2GIT8"/>
<dbReference type="Pfam" id="PF00102">
    <property type="entry name" value="Y_phosphatase"/>
    <property type="match status" value="1"/>
</dbReference>
<dbReference type="Proteomes" id="UP000054047">
    <property type="component" value="Unassembled WGS sequence"/>
</dbReference>
<evidence type="ECO:0000259" key="1">
    <source>
        <dbReference type="PROSITE" id="PS50055"/>
    </source>
</evidence>
<dbReference type="Gene3D" id="3.90.190.10">
    <property type="entry name" value="Protein tyrosine phosphatase superfamily"/>
    <property type="match status" value="1"/>
</dbReference>
<gene>
    <name evidence="2" type="ORF">ANCDUO_11002</name>
</gene>
<dbReference type="InterPro" id="IPR000242">
    <property type="entry name" value="PTP_cat"/>
</dbReference>
<evidence type="ECO:0000313" key="3">
    <source>
        <dbReference type="Proteomes" id="UP000054047"/>
    </source>
</evidence>
<accession>A0A0C2GIT8</accession>
<keyword evidence="3" id="KW-1185">Reference proteome</keyword>
<dbReference type="EMBL" id="KN732710">
    <property type="protein sequence ID" value="KIH58784.1"/>
    <property type="molecule type" value="Genomic_DNA"/>
</dbReference>
<proteinExistence type="predicted"/>
<dbReference type="SUPFAM" id="SSF52799">
    <property type="entry name" value="(Phosphotyrosine protein) phosphatases II"/>
    <property type="match status" value="1"/>
</dbReference>
<sequence>MDGEVSIWVNRVLDMGAPKLMEEFRELSKWKPESMTTKAFLENRPLNRYVDVPCQDARRVILKWPGIDNDYIHANYVATPSRDHHFICTQANRNDVIGLIETKRYRPRNTTLDTREGLFFGICEKRGASEVSVFISTNLVKVFDSSKQLTT</sequence>
<reference evidence="2 3" key="1">
    <citation type="submission" date="2013-12" db="EMBL/GenBank/DDBJ databases">
        <title>Draft genome of the parsitic nematode Ancylostoma duodenale.</title>
        <authorList>
            <person name="Mitreva M."/>
        </authorList>
    </citation>
    <scope>NUCLEOTIDE SEQUENCE [LARGE SCALE GENOMIC DNA]</scope>
    <source>
        <strain evidence="2 3">Zhejiang</strain>
    </source>
</reference>
<dbReference type="GO" id="GO:0004725">
    <property type="term" value="F:protein tyrosine phosphatase activity"/>
    <property type="evidence" value="ECO:0007669"/>
    <property type="project" value="InterPro"/>
</dbReference>
<organism evidence="2 3">
    <name type="scientific">Ancylostoma duodenale</name>
    <dbReference type="NCBI Taxonomy" id="51022"/>
    <lineage>
        <taxon>Eukaryota</taxon>
        <taxon>Metazoa</taxon>
        <taxon>Ecdysozoa</taxon>
        <taxon>Nematoda</taxon>
        <taxon>Chromadorea</taxon>
        <taxon>Rhabditida</taxon>
        <taxon>Rhabditina</taxon>
        <taxon>Rhabditomorpha</taxon>
        <taxon>Strongyloidea</taxon>
        <taxon>Ancylostomatidae</taxon>
        <taxon>Ancylostomatinae</taxon>
        <taxon>Ancylostoma</taxon>
    </lineage>
</organism>
<feature type="domain" description="Tyrosine-protein phosphatase" evidence="1">
    <location>
        <begin position="20"/>
        <end position="136"/>
    </location>
</feature>
<protein>
    <recommendedName>
        <fullName evidence="1">Tyrosine-protein phosphatase domain-containing protein</fullName>
    </recommendedName>
</protein>
<dbReference type="InterPro" id="IPR052782">
    <property type="entry name" value="Oocyte-zygote_transition_reg"/>
</dbReference>
<name>A0A0C2GIT8_9BILA</name>
<dbReference type="PROSITE" id="PS50055">
    <property type="entry name" value="TYR_PHOSPHATASE_PTP"/>
    <property type="match status" value="1"/>
</dbReference>
<dbReference type="OrthoDB" id="10253954at2759"/>
<dbReference type="PANTHER" id="PTHR46163:SF8">
    <property type="entry name" value="PROTEIN-TYROSINE PHOSPHATASE"/>
    <property type="match status" value="1"/>
</dbReference>
<dbReference type="PANTHER" id="PTHR46163">
    <property type="entry name" value="TYROSINE-PROTEIN PHOSPHATASE-RELATED"/>
    <property type="match status" value="1"/>
</dbReference>